<dbReference type="PIRSF" id="PIRSF003113">
    <property type="entry name" value="BolA"/>
    <property type="match status" value="1"/>
</dbReference>
<keyword evidence="2" id="KW-1185">Reference proteome</keyword>
<evidence type="ECO:0000313" key="2">
    <source>
        <dbReference type="Proteomes" id="UP000694865"/>
    </source>
</evidence>
<dbReference type="GeneID" id="102807703"/>
<dbReference type="PANTHER" id="PTHR12735:SF27">
    <property type="entry name" value="BOLA-LIKE PROTEIN 2"/>
    <property type="match status" value="1"/>
</dbReference>
<name>A0ABM0MNS4_SACKO</name>
<gene>
    <name evidence="3" type="primary">LOC102807703</name>
</gene>
<dbReference type="SUPFAM" id="SSF82657">
    <property type="entry name" value="BolA-like"/>
    <property type="match status" value="1"/>
</dbReference>
<comment type="similarity">
    <text evidence="1">Belongs to the BolA/IbaG family.</text>
</comment>
<protein>
    <submittedName>
        <fullName evidence="3">BolA-like protein 2-like</fullName>
    </submittedName>
</protein>
<dbReference type="InterPro" id="IPR036065">
    <property type="entry name" value="BolA-like_sf"/>
</dbReference>
<dbReference type="InterPro" id="IPR045115">
    <property type="entry name" value="BOL2"/>
</dbReference>
<dbReference type="Proteomes" id="UP000694865">
    <property type="component" value="Unplaced"/>
</dbReference>
<sequence>MAQYPSVEYLQEKLREGLSAEYVKILDISDSGCIGGKYKALIVAKKFEGKTLVQRHRLVNSCLEEELKGPIHAFSMKTFTPEQWEDRQISS</sequence>
<accession>A0ABM0MNS4</accession>
<dbReference type="Pfam" id="PF01722">
    <property type="entry name" value="BolA"/>
    <property type="match status" value="1"/>
</dbReference>
<reference evidence="3" key="1">
    <citation type="submission" date="2025-08" db="UniProtKB">
        <authorList>
            <consortium name="RefSeq"/>
        </authorList>
    </citation>
    <scope>IDENTIFICATION</scope>
    <source>
        <tissue evidence="3">Testes</tissue>
    </source>
</reference>
<dbReference type="InterPro" id="IPR002634">
    <property type="entry name" value="BolA"/>
</dbReference>
<dbReference type="RefSeq" id="XP_006821665.1">
    <property type="nucleotide sequence ID" value="XM_006821602.1"/>
</dbReference>
<dbReference type="PANTHER" id="PTHR12735">
    <property type="entry name" value="BOLA-LIKE PROTEIN-RELATED"/>
    <property type="match status" value="1"/>
</dbReference>
<organism evidence="2 3">
    <name type="scientific">Saccoglossus kowalevskii</name>
    <name type="common">Acorn worm</name>
    <dbReference type="NCBI Taxonomy" id="10224"/>
    <lineage>
        <taxon>Eukaryota</taxon>
        <taxon>Metazoa</taxon>
        <taxon>Hemichordata</taxon>
        <taxon>Enteropneusta</taxon>
        <taxon>Harrimaniidae</taxon>
        <taxon>Saccoglossus</taxon>
    </lineage>
</organism>
<proteinExistence type="inferred from homology"/>
<evidence type="ECO:0000313" key="3">
    <source>
        <dbReference type="RefSeq" id="XP_006821665.1"/>
    </source>
</evidence>
<evidence type="ECO:0000256" key="1">
    <source>
        <dbReference type="RuleBase" id="RU003860"/>
    </source>
</evidence>
<dbReference type="Gene3D" id="3.10.20.90">
    <property type="entry name" value="Phosphatidylinositol 3-kinase Catalytic Subunit, Chain A, domain 1"/>
    <property type="match status" value="1"/>
</dbReference>